<dbReference type="FunFam" id="1.50.10.20:FF:000014">
    <property type="entry name" value="Protein farnesyltransferase subunit beta"/>
    <property type="match status" value="1"/>
</dbReference>
<sequence length="454" mass="49386">MADEEVISQTAGKPVTRLHIDPLYTREPPILDDLITVTSTAQESTMDACLPLLKAQDDSIEFNIHGVPRLNRKRIINFLRHTLGQLPAPFVMADASRPWSLYWALNGMSLVGEDVSDLREGLIATAQHLQNDSGGFAGGFGQTSHLATTYATVLALAIVGGEDAYEVIDRRSMWKWLSSLKQPDGGFSMSLGGEVDVRGAYCAAVVISLLNIPLGLSSDSPARAAGIEDLLTGLESYVRRCQTYEGGISGKPDAEAHGAYAFCALGCLSILDAPHRIIPRALDAPRLISWLSARQYAPEGGFSGRTNKLVDGCYSHWVGACWPLLEASLTDGPKRTDGADSARSFYDREGLIRYIMGCGQDHSPRGGMRDKPGRRSDAYHTCYVLSGLSSAQHIVSSATPQVEQVANVAWSVLPHPGDQVFDVEDLIEPTDPVYAIPQRSREQMMEYFLSKPGF</sequence>
<reference evidence="11" key="1">
    <citation type="journal article" date="2021" name="Nat. Commun.">
        <title>Genetic determinants of endophytism in the Arabidopsis root mycobiome.</title>
        <authorList>
            <person name="Mesny F."/>
            <person name="Miyauchi S."/>
            <person name="Thiergart T."/>
            <person name="Pickel B."/>
            <person name="Atanasova L."/>
            <person name="Karlsson M."/>
            <person name="Huettel B."/>
            <person name="Barry K.W."/>
            <person name="Haridas S."/>
            <person name="Chen C."/>
            <person name="Bauer D."/>
            <person name="Andreopoulos W."/>
            <person name="Pangilinan J."/>
            <person name="LaButti K."/>
            <person name="Riley R."/>
            <person name="Lipzen A."/>
            <person name="Clum A."/>
            <person name="Drula E."/>
            <person name="Henrissat B."/>
            <person name="Kohler A."/>
            <person name="Grigoriev I.V."/>
            <person name="Martin F.M."/>
            <person name="Hacquard S."/>
        </authorList>
    </citation>
    <scope>NUCLEOTIDE SEQUENCE</scope>
    <source>
        <strain evidence="11">MPI-SDFR-AT-0073</strain>
    </source>
</reference>
<keyword evidence="7" id="KW-0677">Repeat</keyword>
<evidence type="ECO:0000256" key="3">
    <source>
        <dbReference type="ARBA" id="ARBA00015798"/>
    </source>
</evidence>
<dbReference type="AlphaFoldDB" id="A0A9P8UDX5"/>
<dbReference type="Proteomes" id="UP000758603">
    <property type="component" value="Unassembled WGS sequence"/>
</dbReference>
<name>A0A9P8UDX5_9PEZI</name>
<organism evidence="11 12">
    <name type="scientific">Truncatella angustata</name>
    <dbReference type="NCBI Taxonomy" id="152316"/>
    <lineage>
        <taxon>Eukaryota</taxon>
        <taxon>Fungi</taxon>
        <taxon>Dikarya</taxon>
        <taxon>Ascomycota</taxon>
        <taxon>Pezizomycotina</taxon>
        <taxon>Sordariomycetes</taxon>
        <taxon>Xylariomycetidae</taxon>
        <taxon>Amphisphaeriales</taxon>
        <taxon>Sporocadaceae</taxon>
        <taxon>Truncatella</taxon>
    </lineage>
</organism>
<dbReference type="GO" id="GO:0097354">
    <property type="term" value="P:prenylation"/>
    <property type="evidence" value="ECO:0007669"/>
    <property type="project" value="UniProtKB-UniRule"/>
</dbReference>
<keyword evidence="12" id="KW-1185">Reference proteome</keyword>
<dbReference type="SUPFAM" id="SSF48239">
    <property type="entry name" value="Terpenoid cyclases/Protein prenyltransferases"/>
    <property type="match status" value="1"/>
</dbReference>
<keyword evidence="6 9" id="KW-0479">Metal-binding</keyword>
<dbReference type="GO" id="GO:0004660">
    <property type="term" value="F:protein farnesyltransferase activity"/>
    <property type="evidence" value="ECO:0007669"/>
    <property type="project" value="UniProtKB-UniRule"/>
</dbReference>
<dbReference type="InterPro" id="IPR001330">
    <property type="entry name" value="Prenyltrans"/>
</dbReference>
<evidence type="ECO:0000256" key="5">
    <source>
        <dbReference type="ARBA" id="ARBA00022679"/>
    </source>
</evidence>
<dbReference type="Gene3D" id="1.50.10.20">
    <property type="match status" value="1"/>
</dbReference>
<dbReference type="InterPro" id="IPR008930">
    <property type="entry name" value="Terpenoid_cyclase/PrenylTrfase"/>
</dbReference>
<protein>
    <recommendedName>
        <fullName evidence="3 9">Protein farnesyltransferase subunit beta</fullName>
        <shortName evidence="9">FTase-beta</shortName>
        <ecNumber evidence="2 9">2.5.1.58</ecNumber>
    </recommendedName>
</protein>
<evidence type="ECO:0000256" key="2">
    <source>
        <dbReference type="ARBA" id="ARBA00012702"/>
    </source>
</evidence>
<comment type="function">
    <text evidence="9">Catalyzes the transfer of a farnesyl moiety from farnesyl diphosphate to a cysteine at the fourth position from the C-terminus of several proteins. The beta subunit is responsible for peptide-binding.</text>
</comment>
<dbReference type="PANTHER" id="PTHR11774:SF6">
    <property type="entry name" value="PROTEIN FARNESYLTRANSFERASE SUBUNIT BETA"/>
    <property type="match status" value="1"/>
</dbReference>
<dbReference type="InterPro" id="IPR026872">
    <property type="entry name" value="FTB"/>
</dbReference>
<dbReference type="GeneID" id="70133988"/>
<evidence type="ECO:0000256" key="9">
    <source>
        <dbReference type="RuleBase" id="RU365056"/>
    </source>
</evidence>
<evidence type="ECO:0000259" key="10">
    <source>
        <dbReference type="Pfam" id="PF00432"/>
    </source>
</evidence>
<keyword evidence="8 9" id="KW-0862">Zinc</keyword>
<evidence type="ECO:0000256" key="7">
    <source>
        <dbReference type="ARBA" id="ARBA00022737"/>
    </source>
</evidence>
<comment type="similarity">
    <text evidence="1 9">Belongs to the protein prenyltransferase subunit beta family.</text>
</comment>
<keyword evidence="4 9" id="KW-0637">Prenyltransferase</keyword>
<gene>
    <name evidence="11" type="ORF">BKA67DRAFT_594853</name>
</gene>
<evidence type="ECO:0000256" key="4">
    <source>
        <dbReference type="ARBA" id="ARBA00022602"/>
    </source>
</evidence>
<dbReference type="GO" id="GO:0008270">
    <property type="term" value="F:zinc ion binding"/>
    <property type="evidence" value="ECO:0007669"/>
    <property type="project" value="UniProtKB-UniRule"/>
</dbReference>
<evidence type="ECO:0000313" key="12">
    <source>
        <dbReference type="Proteomes" id="UP000758603"/>
    </source>
</evidence>
<dbReference type="RefSeq" id="XP_045954657.1">
    <property type="nucleotide sequence ID" value="XM_046105097.1"/>
</dbReference>
<feature type="domain" description="Prenyltransferase alpha-alpha toroid" evidence="10">
    <location>
        <begin position="70"/>
        <end position="435"/>
    </location>
</feature>
<comment type="caution">
    <text evidence="11">The sequence shown here is derived from an EMBL/GenBank/DDBJ whole genome shotgun (WGS) entry which is preliminary data.</text>
</comment>
<evidence type="ECO:0000256" key="1">
    <source>
        <dbReference type="ARBA" id="ARBA00010497"/>
    </source>
</evidence>
<dbReference type="InterPro" id="IPR045089">
    <property type="entry name" value="PGGT1B-like"/>
</dbReference>
<comment type="subunit">
    <text evidence="9">Heterodimer of an alpha and a beta subunit.</text>
</comment>
<keyword evidence="5 9" id="KW-0808">Transferase</keyword>
<evidence type="ECO:0000256" key="8">
    <source>
        <dbReference type="ARBA" id="ARBA00022833"/>
    </source>
</evidence>
<proteinExistence type="inferred from homology"/>
<dbReference type="EMBL" id="JAGPXC010000008">
    <property type="protein sequence ID" value="KAH6648145.1"/>
    <property type="molecule type" value="Genomic_DNA"/>
</dbReference>
<accession>A0A9P8UDX5</accession>
<comment type="cofactor">
    <cofactor evidence="9">
        <name>Zn(2+)</name>
        <dbReference type="ChEBI" id="CHEBI:29105"/>
    </cofactor>
    <text evidence="9">Binds 1 zinc ion per subunit.</text>
</comment>
<dbReference type="GO" id="GO:0005965">
    <property type="term" value="C:protein farnesyltransferase complex"/>
    <property type="evidence" value="ECO:0007669"/>
    <property type="project" value="UniProtKB-UniRule"/>
</dbReference>
<dbReference type="CDD" id="cd02893">
    <property type="entry name" value="FTase"/>
    <property type="match status" value="1"/>
</dbReference>
<dbReference type="Pfam" id="PF00432">
    <property type="entry name" value="Prenyltrans"/>
    <property type="match status" value="1"/>
</dbReference>
<evidence type="ECO:0000313" key="11">
    <source>
        <dbReference type="EMBL" id="KAH6648145.1"/>
    </source>
</evidence>
<evidence type="ECO:0000256" key="6">
    <source>
        <dbReference type="ARBA" id="ARBA00022723"/>
    </source>
</evidence>
<dbReference type="EC" id="2.5.1.58" evidence="2 9"/>
<dbReference type="OrthoDB" id="10261146at2759"/>
<comment type="catalytic activity">
    <reaction evidence="9">
        <text>L-cysteinyl-[protein] + (2E,6E)-farnesyl diphosphate = S-(2E,6E)-farnesyl-L-cysteinyl-[protein] + diphosphate</text>
        <dbReference type="Rhea" id="RHEA:13345"/>
        <dbReference type="Rhea" id="RHEA-COMP:10131"/>
        <dbReference type="Rhea" id="RHEA-COMP:11535"/>
        <dbReference type="ChEBI" id="CHEBI:29950"/>
        <dbReference type="ChEBI" id="CHEBI:33019"/>
        <dbReference type="ChEBI" id="CHEBI:86019"/>
        <dbReference type="ChEBI" id="CHEBI:175763"/>
    </reaction>
</comment>
<dbReference type="PANTHER" id="PTHR11774">
    <property type="entry name" value="GERANYLGERANYL TRANSFERASE TYPE BETA SUBUNIT"/>
    <property type="match status" value="1"/>
</dbReference>